<dbReference type="SMART" id="SM00849">
    <property type="entry name" value="Lactamase_B"/>
    <property type="match status" value="1"/>
</dbReference>
<organism evidence="2 3">
    <name type="scientific">Microbacterium insulae</name>
    <dbReference type="NCBI Taxonomy" id="483014"/>
    <lineage>
        <taxon>Bacteria</taxon>
        <taxon>Bacillati</taxon>
        <taxon>Actinomycetota</taxon>
        <taxon>Actinomycetes</taxon>
        <taxon>Micrococcales</taxon>
        <taxon>Microbacteriaceae</taxon>
        <taxon>Microbacterium</taxon>
    </lineage>
</organism>
<dbReference type="EMBL" id="JBHTII010000001">
    <property type="protein sequence ID" value="MFD0790258.1"/>
    <property type="molecule type" value="Genomic_DNA"/>
</dbReference>
<protein>
    <submittedName>
        <fullName evidence="2">MBL fold metallo-hydrolase</fullName>
    </submittedName>
</protein>
<dbReference type="RefSeq" id="WP_204978002.1">
    <property type="nucleotide sequence ID" value="NZ_JBHTII010000001.1"/>
</dbReference>
<dbReference type="InterPro" id="IPR001279">
    <property type="entry name" value="Metallo-B-lactamas"/>
</dbReference>
<comment type="caution">
    <text evidence="2">The sequence shown here is derived from an EMBL/GenBank/DDBJ whole genome shotgun (WGS) entry which is preliminary data.</text>
</comment>
<dbReference type="PANTHER" id="PTHR43546">
    <property type="entry name" value="UPF0173 METAL-DEPENDENT HYDROLASE MJ1163-RELATED"/>
    <property type="match status" value="1"/>
</dbReference>
<dbReference type="PANTHER" id="PTHR43546:SF3">
    <property type="entry name" value="UPF0173 METAL-DEPENDENT HYDROLASE MJ1163"/>
    <property type="match status" value="1"/>
</dbReference>
<sequence length="216" mass="22921">MRLTHFGHAAVLVETDDGATALIDPGTYSAGFESLCNLNLILVTHAHPDHVDAERLAALRAANPEAILASNAEGLAAAGAAPGPEANPRDRLVSDGTPFEAAGVRIQPTPSAHAPIHPSLPSLANTGFLLEERVWHPGDAFDAKPPVVDILLLPVGGPWMKLSEAIEFARVVEPRIVVPIHQAGLADIHRQLHYQLIRNLVPAELVVLPEGTPQDV</sequence>
<dbReference type="SUPFAM" id="SSF56281">
    <property type="entry name" value="Metallo-hydrolase/oxidoreductase"/>
    <property type="match status" value="1"/>
</dbReference>
<dbReference type="InterPro" id="IPR036866">
    <property type="entry name" value="RibonucZ/Hydroxyglut_hydro"/>
</dbReference>
<keyword evidence="3" id="KW-1185">Reference proteome</keyword>
<gene>
    <name evidence="2" type="ORF">ACFQ0P_07610</name>
</gene>
<name>A0ABW3AHW9_9MICO</name>
<proteinExistence type="predicted"/>
<dbReference type="Pfam" id="PF13483">
    <property type="entry name" value="Lactamase_B_3"/>
    <property type="match status" value="1"/>
</dbReference>
<accession>A0ABW3AHW9</accession>
<dbReference type="InterPro" id="IPR050114">
    <property type="entry name" value="UPF0173_UPF0282_UlaG_hydrolase"/>
</dbReference>
<evidence type="ECO:0000313" key="3">
    <source>
        <dbReference type="Proteomes" id="UP001597055"/>
    </source>
</evidence>
<evidence type="ECO:0000259" key="1">
    <source>
        <dbReference type="SMART" id="SM00849"/>
    </source>
</evidence>
<dbReference type="CDD" id="cd06262">
    <property type="entry name" value="metallo-hydrolase-like_MBL-fold"/>
    <property type="match status" value="1"/>
</dbReference>
<dbReference type="Proteomes" id="UP001597055">
    <property type="component" value="Unassembled WGS sequence"/>
</dbReference>
<dbReference type="Gene3D" id="3.60.15.10">
    <property type="entry name" value="Ribonuclease Z/Hydroxyacylglutathione hydrolase-like"/>
    <property type="match status" value="1"/>
</dbReference>
<reference evidence="3" key="1">
    <citation type="journal article" date="2019" name="Int. J. Syst. Evol. Microbiol.">
        <title>The Global Catalogue of Microorganisms (GCM) 10K type strain sequencing project: providing services to taxonomists for standard genome sequencing and annotation.</title>
        <authorList>
            <consortium name="The Broad Institute Genomics Platform"/>
            <consortium name="The Broad Institute Genome Sequencing Center for Infectious Disease"/>
            <person name="Wu L."/>
            <person name="Ma J."/>
        </authorList>
    </citation>
    <scope>NUCLEOTIDE SEQUENCE [LARGE SCALE GENOMIC DNA]</scope>
    <source>
        <strain evidence="3">CCUG 54523</strain>
    </source>
</reference>
<evidence type="ECO:0000313" key="2">
    <source>
        <dbReference type="EMBL" id="MFD0790258.1"/>
    </source>
</evidence>
<feature type="domain" description="Metallo-beta-lactamase" evidence="1">
    <location>
        <begin position="7"/>
        <end position="181"/>
    </location>
</feature>